<gene>
    <name evidence="2" type="ORF">QTG54_001333</name>
</gene>
<accession>A0AAD8YL58</accession>
<dbReference type="Gene3D" id="3.40.50.150">
    <property type="entry name" value="Vaccinia Virus protein VP39"/>
    <property type="match status" value="1"/>
</dbReference>
<feature type="signal peptide" evidence="1">
    <location>
        <begin position="1"/>
        <end position="19"/>
    </location>
</feature>
<name>A0AAD8YL58_9STRA</name>
<sequence>MIWNGLWLTSLLFLTNLESLSDNETAIYAYPEIGCGVSQLSRSLLERMIRQQEDGKAHHVYEFVSTDVSLVCLQHNRDRDAAYIASLPDAATLSYTELNVVKELPACQMHKYDAILDKGTCDTFLFRSKRTQKGSASHAPLLKPLLNNVHRLLRSGCKAKYIIISPRSKLKSVRDFNGFVSVNRTKMSTDLLGDAVLVKGNAAHKPAHVFIYECTRNDSYQPDKDEPFADEGLTAINDEQSAKSVKRPSKNFVAMWTFRSRRDSMDSSI</sequence>
<evidence type="ECO:0000313" key="3">
    <source>
        <dbReference type="Proteomes" id="UP001224775"/>
    </source>
</evidence>
<comment type="caution">
    <text evidence="2">The sequence shown here is derived from an EMBL/GenBank/DDBJ whole genome shotgun (WGS) entry which is preliminary data.</text>
</comment>
<dbReference type="Proteomes" id="UP001224775">
    <property type="component" value="Unassembled WGS sequence"/>
</dbReference>
<reference evidence="2" key="1">
    <citation type="submission" date="2023-06" db="EMBL/GenBank/DDBJ databases">
        <title>Survivors Of The Sea: Transcriptome response of Skeletonema marinoi to long-term dormancy.</title>
        <authorList>
            <person name="Pinder M.I.M."/>
            <person name="Kourtchenko O."/>
            <person name="Robertson E.K."/>
            <person name="Larsson T."/>
            <person name="Maumus F."/>
            <person name="Osuna-Cruz C.M."/>
            <person name="Vancaester E."/>
            <person name="Stenow R."/>
            <person name="Vandepoele K."/>
            <person name="Ploug H."/>
            <person name="Bruchert V."/>
            <person name="Godhe A."/>
            <person name="Topel M."/>
        </authorList>
    </citation>
    <scope>NUCLEOTIDE SEQUENCE</scope>
    <source>
        <strain evidence="2">R05AC</strain>
    </source>
</reference>
<evidence type="ECO:0000256" key="1">
    <source>
        <dbReference type="SAM" id="SignalP"/>
    </source>
</evidence>
<protein>
    <submittedName>
        <fullName evidence="2">Uncharacterized protein</fullName>
    </submittedName>
</protein>
<keyword evidence="1" id="KW-0732">Signal</keyword>
<dbReference type="InterPro" id="IPR029063">
    <property type="entry name" value="SAM-dependent_MTases_sf"/>
</dbReference>
<feature type="chain" id="PRO_5041961377" evidence="1">
    <location>
        <begin position="20"/>
        <end position="269"/>
    </location>
</feature>
<dbReference type="AlphaFoldDB" id="A0AAD8YL58"/>
<evidence type="ECO:0000313" key="2">
    <source>
        <dbReference type="EMBL" id="KAK1747370.1"/>
    </source>
</evidence>
<keyword evidence="3" id="KW-1185">Reference proteome</keyword>
<proteinExistence type="predicted"/>
<dbReference type="EMBL" id="JATAAI010000002">
    <property type="protein sequence ID" value="KAK1747370.1"/>
    <property type="molecule type" value="Genomic_DNA"/>
</dbReference>
<organism evidence="2 3">
    <name type="scientific">Skeletonema marinoi</name>
    <dbReference type="NCBI Taxonomy" id="267567"/>
    <lineage>
        <taxon>Eukaryota</taxon>
        <taxon>Sar</taxon>
        <taxon>Stramenopiles</taxon>
        <taxon>Ochrophyta</taxon>
        <taxon>Bacillariophyta</taxon>
        <taxon>Coscinodiscophyceae</taxon>
        <taxon>Thalassiosirophycidae</taxon>
        <taxon>Thalassiosirales</taxon>
        <taxon>Skeletonemataceae</taxon>
        <taxon>Skeletonema</taxon>
        <taxon>Skeletonema marinoi-dohrnii complex</taxon>
    </lineage>
</organism>